<evidence type="ECO:0000259" key="1">
    <source>
        <dbReference type="Pfam" id="PF01593"/>
    </source>
</evidence>
<dbReference type="PANTHER" id="PTHR43734">
    <property type="entry name" value="PHYTOENE DESATURASE"/>
    <property type="match status" value="1"/>
</dbReference>
<feature type="domain" description="Amine oxidase" evidence="1">
    <location>
        <begin position="24"/>
        <end position="411"/>
    </location>
</feature>
<organism evidence="2 3">
    <name type="scientific">Mesorhabditis belari</name>
    <dbReference type="NCBI Taxonomy" id="2138241"/>
    <lineage>
        <taxon>Eukaryota</taxon>
        <taxon>Metazoa</taxon>
        <taxon>Ecdysozoa</taxon>
        <taxon>Nematoda</taxon>
        <taxon>Chromadorea</taxon>
        <taxon>Rhabditida</taxon>
        <taxon>Rhabditina</taxon>
        <taxon>Rhabditomorpha</taxon>
        <taxon>Rhabditoidea</taxon>
        <taxon>Rhabditidae</taxon>
        <taxon>Mesorhabditinae</taxon>
        <taxon>Mesorhabditis</taxon>
    </lineage>
</organism>
<dbReference type="Proteomes" id="UP000887575">
    <property type="component" value="Unassembled WGS sequence"/>
</dbReference>
<proteinExistence type="predicted"/>
<name>A0AAF3EG40_9BILA</name>
<accession>A0AAF3EG40</accession>
<dbReference type="InterPro" id="IPR002937">
    <property type="entry name" value="Amino_oxidase"/>
</dbReference>
<dbReference type="GO" id="GO:0016491">
    <property type="term" value="F:oxidoreductase activity"/>
    <property type="evidence" value="ECO:0007669"/>
    <property type="project" value="InterPro"/>
</dbReference>
<evidence type="ECO:0000313" key="3">
    <source>
        <dbReference type="WBParaSite" id="MBELARI_LOCUS12964"/>
    </source>
</evidence>
<dbReference type="Pfam" id="PF01593">
    <property type="entry name" value="Amino_oxidase"/>
    <property type="match status" value="1"/>
</dbReference>
<dbReference type="PANTHER" id="PTHR43734:SF4">
    <property type="entry name" value="AMINE OXIDASE DOMAIN-CONTAINING PROTEIN"/>
    <property type="match status" value="1"/>
</dbReference>
<keyword evidence="2" id="KW-1185">Reference proteome</keyword>
<dbReference type="AlphaFoldDB" id="A0AAF3EG40"/>
<dbReference type="SUPFAM" id="SSF51905">
    <property type="entry name" value="FAD/NAD(P)-binding domain"/>
    <property type="match status" value="1"/>
</dbReference>
<dbReference type="Gene3D" id="3.50.50.60">
    <property type="entry name" value="FAD/NAD(P)-binding domain"/>
    <property type="match status" value="1"/>
</dbReference>
<sequence>MPVRIVIIGSGPTALGAALRLNELQIEGGLDLEISILEKEDAVGGLASSVTDKRGFTWDLGVHVTGGSKYTDFISTINEAVGEWNEIPRCVKANMSHIIQAEAPMENYIPYPVQDSIPYFPDYEKACCLADIEKIEAENSQVAPQNFAEFSRKVFGETLQELFIRPYNEKVWTIGLDELSCGWVEGRVPQPNGKMMAKRCALSLSELHAEEESKPRVLFRYPAKLKGVGAMWKRITEKLPKSWVHLGKSVEKIDSKTRTVFCSDKSKFEYDYLISTMPLVELGRITGLAPEIQLKHSKVVLVGLGLRRPQPETLENFSWVYFPQPEIVFYRCTFLSNFNEYLTPNAAVFWSVICEIGLPSNKKIDEKEKIEKTIEDLKSVGILREDVQIVSKWIHSLPFGYPIPTVNRDDELRKWQPIFESKRIYSRGRFGSWKYEVANQDHSFTMGRQVIDRIFMGEEETVHGK</sequence>
<protein>
    <submittedName>
        <fullName evidence="3">Amine oxidase domain-containing protein</fullName>
    </submittedName>
</protein>
<dbReference type="WBParaSite" id="MBELARI_LOCUS12964">
    <property type="protein sequence ID" value="MBELARI_LOCUS12964"/>
    <property type="gene ID" value="MBELARI_LOCUS12964"/>
</dbReference>
<reference evidence="3" key="1">
    <citation type="submission" date="2024-02" db="UniProtKB">
        <authorList>
            <consortium name="WormBaseParasite"/>
        </authorList>
    </citation>
    <scope>IDENTIFICATION</scope>
</reference>
<evidence type="ECO:0000313" key="2">
    <source>
        <dbReference type="Proteomes" id="UP000887575"/>
    </source>
</evidence>
<dbReference type="InterPro" id="IPR036188">
    <property type="entry name" value="FAD/NAD-bd_sf"/>
</dbReference>